<accession>A0A9D1DJD6</accession>
<proteinExistence type="predicted"/>
<evidence type="ECO:0000313" key="3">
    <source>
        <dbReference type="Proteomes" id="UP000824239"/>
    </source>
</evidence>
<comment type="caution">
    <text evidence="2">The sequence shown here is derived from an EMBL/GenBank/DDBJ whole genome shotgun (WGS) entry which is preliminary data.</text>
</comment>
<evidence type="ECO:0000256" key="1">
    <source>
        <dbReference type="SAM" id="MobiDB-lite"/>
    </source>
</evidence>
<dbReference type="InterPro" id="IPR024234">
    <property type="entry name" value="DUF3801"/>
</dbReference>
<dbReference type="AlphaFoldDB" id="A0A9D1DJD6"/>
<name>A0A9D1DJD6_9FIRM</name>
<organism evidence="2 3">
    <name type="scientific">Candidatus Avoscillospira avicola</name>
    <dbReference type="NCBI Taxonomy" id="2840706"/>
    <lineage>
        <taxon>Bacteria</taxon>
        <taxon>Bacillati</taxon>
        <taxon>Bacillota</taxon>
        <taxon>Clostridia</taxon>
        <taxon>Eubacteriales</taxon>
        <taxon>Oscillospiraceae</taxon>
        <taxon>Oscillospiraceae incertae sedis</taxon>
        <taxon>Candidatus Avoscillospira</taxon>
    </lineage>
</organism>
<dbReference type="Pfam" id="PF12687">
    <property type="entry name" value="DUF3801"/>
    <property type="match status" value="1"/>
</dbReference>
<feature type="region of interest" description="Disordered" evidence="1">
    <location>
        <begin position="134"/>
        <end position="158"/>
    </location>
</feature>
<reference evidence="2" key="1">
    <citation type="submission" date="2020-10" db="EMBL/GenBank/DDBJ databases">
        <authorList>
            <person name="Gilroy R."/>
        </authorList>
    </citation>
    <scope>NUCLEOTIDE SEQUENCE</scope>
    <source>
        <strain evidence="2">ChiBcec15-4380</strain>
    </source>
</reference>
<protein>
    <submittedName>
        <fullName evidence="2">PcfB family protein</fullName>
    </submittedName>
</protein>
<sequence length="158" mass="18124">MQEEVEQRTLALVMNGTKLTGRMLKAALTKYLAYVKEHKRESQATADVIPHGKQTVQELIGQNQGVSNIEINDPSIRAFERIARKYGVDYAIKKDRSSTPPKYLVFFKGRDADALTAAFTEYTSKKVKQAERQPLLQRFKIRARDQPQRKTPSREAER</sequence>
<dbReference type="Proteomes" id="UP000824239">
    <property type="component" value="Unassembled WGS sequence"/>
</dbReference>
<evidence type="ECO:0000313" key="2">
    <source>
        <dbReference type="EMBL" id="HIR51701.1"/>
    </source>
</evidence>
<dbReference type="EMBL" id="DVHE01000083">
    <property type="protein sequence ID" value="HIR51701.1"/>
    <property type="molecule type" value="Genomic_DNA"/>
</dbReference>
<feature type="compositionally biased region" description="Basic and acidic residues" evidence="1">
    <location>
        <begin position="142"/>
        <end position="158"/>
    </location>
</feature>
<gene>
    <name evidence="2" type="ORF">IAA53_10600</name>
</gene>
<reference evidence="2" key="2">
    <citation type="journal article" date="2021" name="PeerJ">
        <title>Extensive microbial diversity within the chicken gut microbiome revealed by metagenomics and culture.</title>
        <authorList>
            <person name="Gilroy R."/>
            <person name="Ravi A."/>
            <person name="Getino M."/>
            <person name="Pursley I."/>
            <person name="Horton D.L."/>
            <person name="Alikhan N.F."/>
            <person name="Baker D."/>
            <person name="Gharbi K."/>
            <person name="Hall N."/>
            <person name="Watson M."/>
            <person name="Adriaenssens E.M."/>
            <person name="Foster-Nyarko E."/>
            <person name="Jarju S."/>
            <person name="Secka A."/>
            <person name="Antonio M."/>
            <person name="Oren A."/>
            <person name="Chaudhuri R.R."/>
            <person name="La Ragione R."/>
            <person name="Hildebrand F."/>
            <person name="Pallen M.J."/>
        </authorList>
    </citation>
    <scope>NUCLEOTIDE SEQUENCE</scope>
    <source>
        <strain evidence="2">ChiBcec15-4380</strain>
    </source>
</reference>